<evidence type="ECO:0000313" key="2">
    <source>
        <dbReference type="EMBL" id="JAD36924.1"/>
    </source>
</evidence>
<protein>
    <submittedName>
        <fullName evidence="2">Uncharacterized protein</fullName>
    </submittedName>
</protein>
<evidence type="ECO:0000256" key="1">
    <source>
        <dbReference type="SAM" id="MobiDB-lite"/>
    </source>
</evidence>
<organism evidence="2">
    <name type="scientific">Arundo donax</name>
    <name type="common">Giant reed</name>
    <name type="synonym">Donax arundinaceus</name>
    <dbReference type="NCBI Taxonomy" id="35708"/>
    <lineage>
        <taxon>Eukaryota</taxon>
        <taxon>Viridiplantae</taxon>
        <taxon>Streptophyta</taxon>
        <taxon>Embryophyta</taxon>
        <taxon>Tracheophyta</taxon>
        <taxon>Spermatophyta</taxon>
        <taxon>Magnoliopsida</taxon>
        <taxon>Liliopsida</taxon>
        <taxon>Poales</taxon>
        <taxon>Poaceae</taxon>
        <taxon>PACMAD clade</taxon>
        <taxon>Arundinoideae</taxon>
        <taxon>Arundineae</taxon>
        <taxon>Arundo</taxon>
    </lineage>
</organism>
<sequence length="61" mass="6368">MCQIRKSNSGTIQPKATSSSGPDKALASTGLFSSSLSEHQARVSTEGTQQVLTLLKGFIDA</sequence>
<reference evidence="2" key="2">
    <citation type="journal article" date="2015" name="Data Brief">
        <title>Shoot transcriptome of the giant reed, Arundo donax.</title>
        <authorList>
            <person name="Barrero R.A."/>
            <person name="Guerrero F.D."/>
            <person name="Moolhuijzen P."/>
            <person name="Goolsby J.A."/>
            <person name="Tidwell J."/>
            <person name="Bellgard S.E."/>
            <person name="Bellgard M.I."/>
        </authorList>
    </citation>
    <scope>NUCLEOTIDE SEQUENCE</scope>
    <source>
        <tissue evidence="2">Shoot tissue taken approximately 20 cm above the soil surface</tissue>
    </source>
</reference>
<reference evidence="2" key="1">
    <citation type="submission" date="2014-09" db="EMBL/GenBank/DDBJ databases">
        <authorList>
            <person name="Magalhaes I.L.F."/>
            <person name="Oliveira U."/>
            <person name="Santos F.R."/>
            <person name="Vidigal T.H.D.A."/>
            <person name="Brescovit A.D."/>
            <person name="Santos A.J."/>
        </authorList>
    </citation>
    <scope>NUCLEOTIDE SEQUENCE</scope>
    <source>
        <tissue evidence="2">Shoot tissue taken approximately 20 cm above the soil surface</tissue>
    </source>
</reference>
<proteinExistence type="predicted"/>
<feature type="compositionally biased region" description="Polar residues" evidence="1">
    <location>
        <begin position="1"/>
        <end position="21"/>
    </location>
</feature>
<dbReference type="EMBL" id="GBRH01260971">
    <property type="protein sequence ID" value="JAD36924.1"/>
    <property type="molecule type" value="Transcribed_RNA"/>
</dbReference>
<dbReference type="AlphaFoldDB" id="A0A0A8ZBY7"/>
<accession>A0A0A8ZBY7</accession>
<feature type="region of interest" description="Disordered" evidence="1">
    <location>
        <begin position="1"/>
        <end position="31"/>
    </location>
</feature>
<name>A0A0A8ZBY7_ARUDO</name>